<comment type="caution">
    <text evidence="15">The sequence shown here is derived from an EMBL/GenBank/DDBJ whole genome shotgun (WGS) entry which is preliminary data.</text>
</comment>
<name>A0ABV9GPY2_9BACL</name>
<keyword evidence="4" id="KW-1003">Cell membrane</keyword>
<dbReference type="SUPFAM" id="SSF158472">
    <property type="entry name" value="HAMP domain-like"/>
    <property type="match status" value="1"/>
</dbReference>
<gene>
    <name evidence="15" type="ORF">ACFO4N_11040</name>
</gene>
<keyword evidence="12" id="KW-0812">Transmembrane</keyword>
<dbReference type="Gene3D" id="6.10.340.10">
    <property type="match status" value="1"/>
</dbReference>
<sequence length="621" mass="71190">MRKRIVVKLFLLTTALCMLILVAIFIGQTLFFKQFYANRKVDGLKTNLQTFKKAYLRHEEDNLSAQKLEQDFYREHGAWVTVLDQHGNLLNSNAFYLQVKLDRSKDRVFSQRTVTVPLNYLVNGDDMKRSPFSEKTRVGIYGVQSGETLVPYFIGELGTFFPTPIQGTIGALLPAELDKERGKSYWENQILEKKVGAFLHDSKSSRERRSSSPIKMVSGTVKKVQMIDSNQSADLVYTSQVFMDRIKAFQADLLLNKKNQKNDTFKVIDYELNDVKYKFFVDPLKDKDGGTRYIVSLASLQPVDEAVQMVKDYYIYIVAFVLFLTLLAAFYYSRKIAGPLLRINKTTQKMANLDFSEKLPMTSKDEIGALSKNINMLSDTLHTYIERLHQDIEKEKQLEDTRKAFISGVSHELKTPLSIMKSCMSILKDGVASHKKDYYFEAMAKEVDKMNVLIVDMLELAKYESGTYKMKMDVFYIDKIIEPICDRLGPEFAKKQLMMRTNLKAIEVVGNQHRIAQVVTNFITNAIRYTPEKEAIIISTIEEKDQVKICVENKGVHISPDQMDKVWDRFYRGDDSRNRSDGGTGLGLAISKNILELHGAPYGVTNTLDGVLFYFYLRLSK</sequence>
<evidence type="ECO:0000256" key="3">
    <source>
        <dbReference type="ARBA" id="ARBA00012438"/>
    </source>
</evidence>
<dbReference type="Pfam" id="PF02518">
    <property type="entry name" value="HATPase_c"/>
    <property type="match status" value="1"/>
</dbReference>
<evidence type="ECO:0000313" key="15">
    <source>
        <dbReference type="EMBL" id="MFC4619249.1"/>
    </source>
</evidence>
<dbReference type="SUPFAM" id="SSF55874">
    <property type="entry name" value="ATPase domain of HSP90 chaperone/DNA topoisomerase II/histidine kinase"/>
    <property type="match status" value="1"/>
</dbReference>
<dbReference type="PRINTS" id="PR00344">
    <property type="entry name" value="BCTRLSENSOR"/>
</dbReference>
<dbReference type="RefSeq" id="WP_376846342.1">
    <property type="nucleotide sequence ID" value="NZ_JBHSFW010000006.1"/>
</dbReference>
<keyword evidence="12" id="KW-1133">Transmembrane helix</keyword>
<keyword evidence="5" id="KW-0597">Phosphoprotein</keyword>
<evidence type="ECO:0000256" key="9">
    <source>
        <dbReference type="ARBA" id="ARBA00022840"/>
    </source>
</evidence>
<dbReference type="Proteomes" id="UP001596022">
    <property type="component" value="Unassembled WGS sequence"/>
</dbReference>
<evidence type="ECO:0000256" key="10">
    <source>
        <dbReference type="ARBA" id="ARBA00023012"/>
    </source>
</evidence>
<keyword evidence="9" id="KW-0067">ATP-binding</keyword>
<dbReference type="CDD" id="cd06225">
    <property type="entry name" value="HAMP"/>
    <property type="match status" value="1"/>
</dbReference>
<evidence type="ECO:0000256" key="7">
    <source>
        <dbReference type="ARBA" id="ARBA00022741"/>
    </source>
</evidence>
<evidence type="ECO:0000256" key="8">
    <source>
        <dbReference type="ARBA" id="ARBA00022777"/>
    </source>
</evidence>
<organism evidence="15 16">
    <name type="scientific">Camelliibacillus cellulosilyticus</name>
    <dbReference type="NCBI Taxonomy" id="2174486"/>
    <lineage>
        <taxon>Bacteria</taxon>
        <taxon>Bacillati</taxon>
        <taxon>Bacillota</taxon>
        <taxon>Bacilli</taxon>
        <taxon>Bacillales</taxon>
        <taxon>Sporolactobacillaceae</taxon>
        <taxon>Camelliibacillus</taxon>
    </lineage>
</organism>
<dbReference type="SMART" id="SM00304">
    <property type="entry name" value="HAMP"/>
    <property type="match status" value="1"/>
</dbReference>
<dbReference type="InterPro" id="IPR036097">
    <property type="entry name" value="HisK_dim/P_sf"/>
</dbReference>
<dbReference type="EMBL" id="JBHSFW010000006">
    <property type="protein sequence ID" value="MFC4619249.1"/>
    <property type="molecule type" value="Genomic_DNA"/>
</dbReference>
<dbReference type="Gene3D" id="3.30.565.10">
    <property type="entry name" value="Histidine kinase-like ATPase, C-terminal domain"/>
    <property type="match status" value="1"/>
</dbReference>
<dbReference type="InterPro" id="IPR004358">
    <property type="entry name" value="Sig_transdc_His_kin-like_C"/>
</dbReference>
<dbReference type="Gene3D" id="1.10.287.130">
    <property type="match status" value="1"/>
</dbReference>
<dbReference type="InterPro" id="IPR005467">
    <property type="entry name" value="His_kinase_dom"/>
</dbReference>
<feature type="transmembrane region" description="Helical" evidence="12">
    <location>
        <begin position="313"/>
        <end position="332"/>
    </location>
</feature>
<dbReference type="PROSITE" id="PS50885">
    <property type="entry name" value="HAMP"/>
    <property type="match status" value="1"/>
</dbReference>
<dbReference type="EC" id="2.7.13.3" evidence="3"/>
<comment type="subcellular location">
    <subcellularLocation>
        <location evidence="2">Cell membrane</location>
        <topology evidence="2">Multi-pass membrane protein</topology>
    </subcellularLocation>
</comment>
<keyword evidence="6" id="KW-0808">Transferase</keyword>
<evidence type="ECO:0000259" key="13">
    <source>
        <dbReference type="PROSITE" id="PS50109"/>
    </source>
</evidence>
<dbReference type="InterPro" id="IPR050351">
    <property type="entry name" value="BphY/WalK/GraS-like"/>
</dbReference>
<dbReference type="SMART" id="SM00388">
    <property type="entry name" value="HisKA"/>
    <property type="match status" value="1"/>
</dbReference>
<evidence type="ECO:0000256" key="2">
    <source>
        <dbReference type="ARBA" id="ARBA00004651"/>
    </source>
</evidence>
<dbReference type="SMART" id="SM00387">
    <property type="entry name" value="HATPase_c"/>
    <property type="match status" value="1"/>
</dbReference>
<dbReference type="CDD" id="cd00082">
    <property type="entry name" value="HisKA"/>
    <property type="match status" value="1"/>
</dbReference>
<feature type="domain" description="Histidine kinase" evidence="13">
    <location>
        <begin position="408"/>
        <end position="621"/>
    </location>
</feature>
<evidence type="ECO:0000256" key="11">
    <source>
        <dbReference type="ARBA" id="ARBA00023136"/>
    </source>
</evidence>
<accession>A0ABV9GPY2</accession>
<dbReference type="Pfam" id="PF00512">
    <property type="entry name" value="HisKA"/>
    <property type="match status" value="1"/>
</dbReference>
<evidence type="ECO:0000256" key="5">
    <source>
        <dbReference type="ARBA" id="ARBA00022553"/>
    </source>
</evidence>
<evidence type="ECO:0000259" key="14">
    <source>
        <dbReference type="PROSITE" id="PS50885"/>
    </source>
</evidence>
<dbReference type="GO" id="GO:0016301">
    <property type="term" value="F:kinase activity"/>
    <property type="evidence" value="ECO:0007669"/>
    <property type="project" value="UniProtKB-KW"/>
</dbReference>
<dbReference type="SUPFAM" id="SSF47384">
    <property type="entry name" value="Homodimeric domain of signal transducing histidine kinase"/>
    <property type="match status" value="1"/>
</dbReference>
<keyword evidence="8 15" id="KW-0418">Kinase</keyword>
<evidence type="ECO:0000256" key="6">
    <source>
        <dbReference type="ARBA" id="ARBA00022679"/>
    </source>
</evidence>
<feature type="domain" description="HAMP" evidence="14">
    <location>
        <begin position="334"/>
        <end position="386"/>
    </location>
</feature>
<dbReference type="Pfam" id="PF00672">
    <property type="entry name" value="HAMP"/>
    <property type="match status" value="1"/>
</dbReference>
<keyword evidence="7" id="KW-0547">Nucleotide-binding</keyword>
<dbReference type="PROSITE" id="PS50109">
    <property type="entry name" value="HIS_KIN"/>
    <property type="match status" value="1"/>
</dbReference>
<dbReference type="InterPro" id="IPR003661">
    <property type="entry name" value="HisK_dim/P_dom"/>
</dbReference>
<proteinExistence type="predicted"/>
<evidence type="ECO:0000256" key="12">
    <source>
        <dbReference type="SAM" id="Phobius"/>
    </source>
</evidence>
<evidence type="ECO:0000313" key="16">
    <source>
        <dbReference type="Proteomes" id="UP001596022"/>
    </source>
</evidence>
<dbReference type="PANTHER" id="PTHR45453">
    <property type="entry name" value="PHOSPHATE REGULON SENSOR PROTEIN PHOR"/>
    <property type="match status" value="1"/>
</dbReference>
<protein>
    <recommendedName>
        <fullName evidence="3">histidine kinase</fullName>
        <ecNumber evidence="3">2.7.13.3</ecNumber>
    </recommendedName>
</protein>
<keyword evidence="16" id="KW-1185">Reference proteome</keyword>
<evidence type="ECO:0000256" key="1">
    <source>
        <dbReference type="ARBA" id="ARBA00000085"/>
    </source>
</evidence>
<dbReference type="InterPro" id="IPR036890">
    <property type="entry name" value="HATPase_C_sf"/>
</dbReference>
<reference evidence="16" key="1">
    <citation type="journal article" date="2019" name="Int. J. Syst. Evol. Microbiol.">
        <title>The Global Catalogue of Microorganisms (GCM) 10K type strain sequencing project: providing services to taxonomists for standard genome sequencing and annotation.</title>
        <authorList>
            <consortium name="The Broad Institute Genomics Platform"/>
            <consortium name="The Broad Institute Genome Sequencing Center for Infectious Disease"/>
            <person name="Wu L."/>
            <person name="Ma J."/>
        </authorList>
    </citation>
    <scope>NUCLEOTIDE SEQUENCE [LARGE SCALE GENOMIC DNA]</scope>
    <source>
        <strain evidence="16">CGMCC 1.16306</strain>
    </source>
</reference>
<dbReference type="InterPro" id="IPR003594">
    <property type="entry name" value="HATPase_dom"/>
</dbReference>
<keyword evidence="10" id="KW-0902">Two-component regulatory system</keyword>
<keyword evidence="11 12" id="KW-0472">Membrane</keyword>
<dbReference type="InterPro" id="IPR003660">
    <property type="entry name" value="HAMP_dom"/>
</dbReference>
<comment type="catalytic activity">
    <reaction evidence="1">
        <text>ATP + protein L-histidine = ADP + protein N-phospho-L-histidine.</text>
        <dbReference type="EC" id="2.7.13.3"/>
    </reaction>
</comment>
<dbReference type="PANTHER" id="PTHR45453:SF3">
    <property type="entry name" value="HISTIDINE KINASE"/>
    <property type="match status" value="1"/>
</dbReference>
<evidence type="ECO:0000256" key="4">
    <source>
        <dbReference type="ARBA" id="ARBA00022475"/>
    </source>
</evidence>